<feature type="region of interest" description="Disordered" evidence="1">
    <location>
        <begin position="20"/>
        <end position="52"/>
    </location>
</feature>
<evidence type="ECO:0000256" key="2">
    <source>
        <dbReference type="SAM" id="SignalP"/>
    </source>
</evidence>
<reference evidence="4" key="1">
    <citation type="submission" date="2018-05" db="EMBL/GenBank/DDBJ databases">
        <authorList>
            <person name="Li X."/>
        </authorList>
    </citation>
    <scope>NUCLEOTIDE SEQUENCE [LARGE SCALE GENOMIC DNA]</scope>
    <source>
        <strain evidence="4">LX32</strain>
    </source>
</reference>
<organism evidence="3 4">
    <name type="scientific">Phenylobacterium soli</name>
    <dbReference type="NCBI Taxonomy" id="2170551"/>
    <lineage>
        <taxon>Bacteria</taxon>
        <taxon>Pseudomonadati</taxon>
        <taxon>Pseudomonadota</taxon>
        <taxon>Alphaproteobacteria</taxon>
        <taxon>Caulobacterales</taxon>
        <taxon>Caulobacteraceae</taxon>
        <taxon>Phenylobacterium</taxon>
    </lineage>
</organism>
<sequence length="118" mass="11929">MRPTVFVALAAAAALVAGPGFAQPDHDAHHPATDAKPAAAAPAPGGGMAGMSQADMHKMCMGMMGKDMAPKAVHEHSGEKSGMAMGPNGKPLSKDEMAAMHEKCAAMMSDEHAAAPPK</sequence>
<proteinExistence type="predicted"/>
<evidence type="ECO:0000313" key="3">
    <source>
        <dbReference type="EMBL" id="RAK54145.1"/>
    </source>
</evidence>
<dbReference type="OrthoDB" id="9925100at2"/>
<feature type="compositionally biased region" description="Low complexity" evidence="1">
    <location>
        <begin position="34"/>
        <end position="43"/>
    </location>
</feature>
<feature type="signal peptide" evidence="2">
    <location>
        <begin position="1"/>
        <end position="22"/>
    </location>
</feature>
<evidence type="ECO:0008006" key="5">
    <source>
        <dbReference type="Google" id="ProtNLM"/>
    </source>
</evidence>
<gene>
    <name evidence="3" type="ORF">DJ017_06240</name>
</gene>
<dbReference type="Proteomes" id="UP000249254">
    <property type="component" value="Unassembled WGS sequence"/>
</dbReference>
<evidence type="ECO:0000256" key="1">
    <source>
        <dbReference type="SAM" id="MobiDB-lite"/>
    </source>
</evidence>
<protein>
    <recommendedName>
        <fullName evidence="5">Pentapeptide MXKDX repeat protein</fullName>
    </recommendedName>
</protein>
<evidence type="ECO:0000313" key="4">
    <source>
        <dbReference type="Proteomes" id="UP000249254"/>
    </source>
</evidence>
<feature type="compositionally biased region" description="Basic and acidic residues" evidence="1">
    <location>
        <begin position="70"/>
        <end position="79"/>
    </location>
</feature>
<dbReference type="EMBL" id="QFYQ01000001">
    <property type="protein sequence ID" value="RAK54145.1"/>
    <property type="molecule type" value="Genomic_DNA"/>
</dbReference>
<feature type="region of interest" description="Disordered" evidence="1">
    <location>
        <begin position="70"/>
        <end position="95"/>
    </location>
</feature>
<accession>A0A328AI10</accession>
<dbReference type="AlphaFoldDB" id="A0A328AI10"/>
<dbReference type="RefSeq" id="WP_111527896.1">
    <property type="nucleotide sequence ID" value="NZ_JBHRSG010000002.1"/>
</dbReference>
<keyword evidence="4" id="KW-1185">Reference proteome</keyword>
<feature type="chain" id="PRO_5016344835" description="Pentapeptide MXKDX repeat protein" evidence="2">
    <location>
        <begin position="23"/>
        <end position="118"/>
    </location>
</feature>
<keyword evidence="2" id="KW-0732">Signal</keyword>
<feature type="compositionally biased region" description="Basic and acidic residues" evidence="1">
    <location>
        <begin position="24"/>
        <end position="33"/>
    </location>
</feature>
<name>A0A328AI10_9CAUL</name>
<comment type="caution">
    <text evidence="3">The sequence shown here is derived from an EMBL/GenBank/DDBJ whole genome shotgun (WGS) entry which is preliminary data.</text>
</comment>